<evidence type="ECO:0000313" key="4">
    <source>
        <dbReference type="EMBL" id="PWA51214.1"/>
    </source>
</evidence>
<dbReference type="GO" id="GO:0046872">
    <property type="term" value="F:metal ion binding"/>
    <property type="evidence" value="ECO:0007669"/>
    <property type="project" value="UniProtKB-KW"/>
</dbReference>
<dbReference type="STRING" id="35608.A0A2U1LQF6"/>
<accession>A0A2U1LQF6</accession>
<dbReference type="OrthoDB" id="1879366at2759"/>
<dbReference type="Proteomes" id="UP000245207">
    <property type="component" value="Unassembled WGS sequence"/>
</dbReference>
<protein>
    <submittedName>
        <fullName evidence="4">Cinnamyl alcohol dehydrogenase</fullName>
    </submittedName>
</protein>
<dbReference type="AlphaFoldDB" id="A0A2U1LQF6"/>
<proteinExistence type="predicted"/>
<dbReference type="PANTHER" id="PTHR42683">
    <property type="entry name" value="ALDEHYDE REDUCTASE"/>
    <property type="match status" value="1"/>
</dbReference>
<sequence length="116" mass="12958">MSVSEPSFPHDGRTWYTTLVSSVGFKMVSASFPCVQPNGSDPDLVRIQEKLDFAAKQGETADIEIILVDYVNTVMDRVLKSDVRYPFVINVHFSFGSVTFSYLFHLNGNLEPFACA</sequence>
<evidence type="ECO:0000256" key="1">
    <source>
        <dbReference type="ARBA" id="ARBA00022723"/>
    </source>
</evidence>
<keyword evidence="1" id="KW-0479">Metal-binding</keyword>
<keyword evidence="2" id="KW-0862">Zinc</keyword>
<dbReference type="InterPro" id="IPR047109">
    <property type="entry name" value="CAD-like"/>
</dbReference>
<name>A0A2U1LQF6_ARTAN</name>
<dbReference type="GO" id="GO:0016616">
    <property type="term" value="F:oxidoreductase activity, acting on the CH-OH group of donors, NAD or NADP as acceptor"/>
    <property type="evidence" value="ECO:0007669"/>
    <property type="project" value="InterPro"/>
</dbReference>
<evidence type="ECO:0000256" key="3">
    <source>
        <dbReference type="ARBA" id="ARBA00023002"/>
    </source>
</evidence>
<evidence type="ECO:0000313" key="5">
    <source>
        <dbReference type="Proteomes" id="UP000245207"/>
    </source>
</evidence>
<keyword evidence="5" id="KW-1185">Reference proteome</keyword>
<dbReference type="Gene3D" id="3.90.180.10">
    <property type="entry name" value="Medium-chain alcohol dehydrogenases, catalytic domain"/>
    <property type="match status" value="1"/>
</dbReference>
<dbReference type="Gene3D" id="3.40.50.720">
    <property type="entry name" value="NAD(P)-binding Rossmann-like Domain"/>
    <property type="match status" value="1"/>
</dbReference>
<dbReference type="EMBL" id="PKPP01008239">
    <property type="protein sequence ID" value="PWA51214.1"/>
    <property type="molecule type" value="Genomic_DNA"/>
</dbReference>
<keyword evidence="3" id="KW-0560">Oxidoreductase</keyword>
<reference evidence="4 5" key="1">
    <citation type="journal article" date="2018" name="Mol. Plant">
        <title>The genome of Artemisia annua provides insight into the evolution of Asteraceae family and artemisinin biosynthesis.</title>
        <authorList>
            <person name="Shen Q."/>
            <person name="Zhang L."/>
            <person name="Liao Z."/>
            <person name="Wang S."/>
            <person name="Yan T."/>
            <person name="Shi P."/>
            <person name="Liu M."/>
            <person name="Fu X."/>
            <person name="Pan Q."/>
            <person name="Wang Y."/>
            <person name="Lv Z."/>
            <person name="Lu X."/>
            <person name="Zhang F."/>
            <person name="Jiang W."/>
            <person name="Ma Y."/>
            <person name="Chen M."/>
            <person name="Hao X."/>
            <person name="Li L."/>
            <person name="Tang Y."/>
            <person name="Lv G."/>
            <person name="Zhou Y."/>
            <person name="Sun X."/>
            <person name="Brodelius P.E."/>
            <person name="Rose J.K.C."/>
            <person name="Tang K."/>
        </authorList>
    </citation>
    <scope>NUCLEOTIDE SEQUENCE [LARGE SCALE GENOMIC DNA]</scope>
    <source>
        <strain evidence="5">cv. Huhao1</strain>
        <tissue evidence="4">Leaf</tissue>
    </source>
</reference>
<gene>
    <name evidence="4" type="ORF">CTI12_AA466610</name>
</gene>
<organism evidence="4 5">
    <name type="scientific">Artemisia annua</name>
    <name type="common">Sweet wormwood</name>
    <dbReference type="NCBI Taxonomy" id="35608"/>
    <lineage>
        <taxon>Eukaryota</taxon>
        <taxon>Viridiplantae</taxon>
        <taxon>Streptophyta</taxon>
        <taxon>Embryophyta</taxon>
        <taxon>Tracheophyta</taxon>
        <taxon>Spermatophyta</taxon>
        <taxon>Magnoliopsida</taxon>
        <taxon>eudicotyledons</taxon>
        <taxon>Gunneridae</taxon>
        <taxon>Pentapetalae</taxon>
        <taxon>asterids</taxon>
        <taxon>campanulids</taxon>
        <taxon>Asterales</taxon>
        <taxon>Asteraceae</taxon>
        <taxon>Asteroideae</taxon>
        <taxon>Anthemideae</taxon>
        <taxon>Artemisiinae</taxon>
        <taxon>Artemisia</taxon>
    </lineage>
</organism>
<comment type="caution">
    <text evidence="4">The sequence shown here is derived from an EMBL/GenBank/DDBJ whole genome shotgun (WGS) entry which is preliminary data.</text>
</comment>
<evidence type="ECO:0000256" key="2">
    <source>
        <dbReference type="ARBA" id="ARBA00022833"/>
    </source>
</evidence>